<dbReference type="AlphaFoldDB" id="A0A3M7RVN5"/>
<evidence type="ECO:0000313" key="2">
    <source>
        <dbReference type="Proteomes" id="UP000276133"/>
    </source>
</evidence>
<name>A0A3M7RVN5_BRAPC</name>
<accession>A0A3M7RVN5</accession>
<comment type="caution">
    <text evidence="1">The sequence shown here is derived from an EMBL/GenBank/DDBJ whole genome shotgun (WGS) entry which is preliminary data.</text>
</comment>
<keyword evidence="2" id="KW-1185">Reference proteome</keyword>
<protein>
    <submittedName>
        <fullName evidence="1">Uncharacterized protein</fullName>
    </submittedName>
</protein>
<evidence type="ECO:0000313" key="1">
    <source>
        <dbReference type="EMBL" id="RNA27644.1"/>
    </source>
</evidence>
<gene>
    <name evidence="1" type="ORF">BpHYR1_014781</name>
</gene>
<sequence length="142" mass="16278">MAILEFLITCQTNDRTHDGLYSIDRTIWRAEFLTAKMIDHLIEKTVRQMNCKGKIVEIDERLYAKVKHSKGTSQSYPHMEAITIKESGFLASGTDSDHEKNCESVFEEVGVAICKLCLNTTKKKFSDAIFEKFSKINNLMHK</sequence>
<reference evidence="1 2" key="1">
    <citation type="journal article" date="2018" name="Sci. Rep.">
        <title>Genomic signatures of local adaptation to the degree of environmental predictability in rotifers.</title>
        <authorList>
            <person name="Franch-Gras L."/>
            <person name="Hahn C."/>
            <person name="Garcia-Roger E.M."/>
            <person name="Carmona M.J."/>
            <person name="Serra M."/>
            <person name="Gomez A."/>
        </authorList>
    </citation>
    <scope>NUCLEOTIDE SEQUENCE [LARGE SCALE GENOMIC DNA]</scope>
    <source>
        <strain evidence="1">HYR1</strain>
    </source>
</reference>
<dbReference type="Proteomes" id="UP000276133">
    <property type="component" value="Unassembled WGS sequence"/>
</dbReference>
<dbReference type="EMBL" id="REGN01002515">
    <property type="protein sequence ID" value="RNA27644.1"/>
    <property type="molecule type" value="Genomic_DNA"/>
</dbReference>
<organism evidence="1 2">
    <name type="scientific">Brachionus plicatilis</name>
    <name type="common">Marine rotifer</name>
    <name type="synonym">Brachionus muelleri</name>
    <dbReference type="NCBI Taxonomy" id="10195"/>
    <lineage>
        <taxon>Eukaryota</taxon>
        <taxon>Metazoa</taxon>
        <taxon>Spiralia</taxon>
        <taxon>Gnathifera</taxon>
        <taxon>Rotifera</taxon>
        <taxon>Eurotatoria</taxon>
        <taxon>Monogononta</taxon>
        <taxon>Pseudotrocha</taxon>
        <taxon>Ploima</taxon>
        <taxon>Brachionidae</taxon>
        <taxon>Brachionus</taxon>
    </lineage>
</organism>
<proteinExistence type="predicted"/>